<dbReference type="AlphaFoldDB" id="A0A0A8Y9U8"/>
<organism evidence="1">
    <name type="scientific">Arundo donax</name>
    <name type="common">Giant reed</name>
    <name type="synonym">Donax arundinaceus</name>
    <dbReference type="NCBI Taxonomy" id="35708"/>
    <lineage>
        <taxon>Eukaryota</taxon>
        <taxon>Viridiplantae</taxon>
        <taxon>Streptophyta</taxon>
        <taxon>Embryophyta</taxon>
        <taxon>Tracheophyta</taxon>
        <taxon>Spermatophyta</taxon>
        <taxon>Magnoliopsida</taxon>
        <taxon>Liliopsida</taxon>
        <taxon>Poales</taxon>
        <taxon>Poaceae</taxon>
        <taxon>PACMAD clade</taxon>
        <taxon>Arundinoideae</taxon>
        <taxon>Arundineae</taxon>
        <taxon>Arundo</taxon>
    </lineage>
</organism>
<reference evidence="1" key="1">
    <citation type="submission" date="2014-09" db="EMBL/GenBank/DDBJ databases">
        <authorList>
            <person name="Magalhaes I.L.F."/>
            <person name="Oliveira U."/>
            <person name="Santos F.R."/>
            <person name="Vidigal T.H.D.A."/>
            <person name="Brescovit A.D."/>
            <person name="Santos A.J."/>
        </authorList>
    </citation>
    <scope>NUCLEOTIDE SEQUENCE</scope>
    <source>
        <tissue evidence="1">Shoot tissue taken approximately 20 cm above the soil surface</tissue>
    </source>
</reference>
<accession>A0A0A8Y9U8</accession>
<name>A0A0A8Y9U8_ARUDO</name>
<evidence type="ECO:0000313" key="1">
    <source>
        <dbReference type="EMBL" id="JAD22140.1"/>
    </source>
</evidence>
<dbReference type="EMBL" id="GBRH01275755">
    <property type="protein sequence ID" value="JAD22140.1"/>
    <property type="molecule type" value="Transcribed_RNA"/>
</dbReference>
<sequence>MFLEGEFNCSNKLIFFSGECVTHVVTKDYFLFTFFSLI</sequence>
<proteinExistence type="predicted"/>
<protein>
    <submittedName>
        <fullName evidence="1">Uncharacterized protein</fullName>
    </submittedName>
</protein>
<reference evidence="1" key="2">
    <citation type="journal article" date="2015" name="Data Brief">
        <title>Shoot transcriptome of the giant reed, Arundo donax.</title>
        <authorList>
            <person name="Barrero R.A."/>
            <person name="Guerrero F.D."/>
            <person name="Moolhuijzen P."/>
            <person name="Goolsby J.A."/>
            <person name="Tidwell J."/>
            <person name="Bellgard S.E."/>
            <person name="Bellgard M.I."/>
        </authorList>
    </citation>
    <scope>NUCLEOTIDE SEQUENCE</scope>
    <source>
        <tissue evidence="1">Shoot tissue taken approximately 20 cm above the soil surface</tissue>
    </source>
</reference>